<accession>A0A3Q4HAM2</accession>
<evidence type="ECO:0000313" key="1">
    <source>
        <dbReference type="Ensembl" id="ENSNBRP00000013642.1"/>
    </source>
</evidence>
<reference evidence="1" key="1">
    <citation type="submission" date="2025-08" db="UniProtKB">
        <authorList>
            <consortium name="Ensembl"/>
        </authorList>
    </citation>
    <scope>IDENTIFICATION</scope>
</reference>
<keyword evidence="2" id="KW-1185">Reference proteome</keyword>
<proteinExistence type="predicted"/>
<dbReference type="Proteomes" id="UP000261580">
    <property type="component" value="Unassembled WGS sequence"/>
</dbReference>
<dbReference type="Bgee" id="ENSNBRG00000010576">
    <property type="expression patterns" value="Expressed in testis and 4 other cell types or tissues"/>
</dbReference>
<organism evidence="1 2">
    <name type="scientific">Neolamprologus brichardi</name>
    <name type="common">Fairy cichlid</name>
    <name type="synonym">Lamprologus brichardi</name>
    <dbReference type="NCBI Taxonomy" id="32507"/>
    <lineage>
        <taxon>Eukaryota</taxon>
        <taxon>Metazoa</taxon>
        <taxon>Chordata</taxon>
        <taxon>Craniata</taxon>
        <taxon>Vertebrata</taxon>
        <taxon>Euteleostomi</taxon>
        <taxon>Actinopterygii</taxon>
        <taxon>Neopterygii</taxon>
        <taxon>Teleostei</taxon>
        <taxon>Neoteleostei</taxon>
        <taxon>Acanthomorphata</taxon>
        <taxon>Ovalentaria</taxon>
        <taxon>Cichlomorphae</taxon>
        <taxon>Cichliformes</taxon>
        <taxon>Cichlidae</taxon>
        <taxon>African cichlids</taxon>
        <taxon>Pseudocrenilabrinae</taxon>
        <taxon>Lamprologini</taxon>
        <taxon>Neolamprologus</taxon>
    </lineage>
</organism>
<sequence>MAHSARRDSPELPDFSILKRLARDQLIYLLEQVGTLFPLSLYVPVVSVISLQEFAGVTFVSLYLDTLML</sequence>
<protein>
    <submittedName>
        <fullName evidence="1">Uncharacterized protein</fullName>
    </submittedName>
</protein>
<dbReference type="AlphaFoldDB" id="A0A3Q4HAM2"/>
<dbReference type="STRING" id="32507.ENSNBRP00000013642"/>
<reference evidence="1" key="2">
    <citation type="submission" date="2025-09" db="UniProtKB">
        <authorList>
            <consortium name="Ensembl"/>
        </authorList>
    </citation>
    <scope>IDENTIFICATION</scope>
</reference>
<dbReference type="GeneTree" id="ENSGT00990000205513"/>
<name>A0A3Q4HAM2_NEOBR</name>
<dbReference type="Ensembl" id="ENSNBRT00000014017.1">
    <property type="protein sequence ID" value="ENSNBRP00000013642.1"/>
    <property type="gene ID" value="ENSNBRG00000010576.1"/>
</dbReference>
<evidence type="ECO:0000313" key="2">
    <source>
        <dbReference type="Proteomes" id="UP000261580"/>
    </source>
</evidence>